<comment type="caution">
    <text evidence="7">The sequence shown here is derived from an EMBL/GenBank/DDBJ whole genome shotgun (WGS) entry which is preliminary data.</text>
</comment>
<dbReference type="RefSeq" id="WP_157012398.1">
    <property type="nucleotide sequence ID" value="NZ_JARFIT010000006.1"/>
</dbReference>
<dbReference type="PANTHER" id="PTHR43400:SF7">
    <property type="entry name" value="FAD-DEPENDENT OXIDOREDUCTASE 2 FAD BINDING DOMAIN-CONTAINING PROTEIN"/>
    <property type="match status" value="1"/>
</dbReference>
<feature type="domain" description="FAD-dependent oxidoreductase 2 FAD-binding" evidence="6">
    <location>
        <begin position="77"/>
        <end position="556"/>
    </location>
</feature>
<evidence type="ECO:0000256" key="5">
    <source>
        <dbReference type="SAM" id="MobiDB-lite"/>
    </source>
</evidence>
<dbReference type="InterPro" id="IPR006311">
    <property type="entry name" value="TAT_signal"/>
</dbReference>
<dbReference type="PROSITE" id="PS51318">
    <property type="entry name" value="TAT"/>
    <property type="match status" value="1"/>
</dbReference>
<dbReference type="GO" id="GO:0033765">
    <property type="term" value="F:steroid dehydrogenase activity, acting on the CH-CH group of donors"/>
    <property type="evidence" value="ECO:0007669"/>
    <property type="project" value="UniProtKB-ARBA"/>
</dbReference>
<protein>
    <submittedName>
        <fullName evidence="7">FAD-binding protein</fullName>
    </submittedName>
</protein>
<evidence type="ECO:0000256" key="3">
    <source>
        <dbReference type="ARBA" id="ARBA00022827"/>
    </source>
</evidence>
<evidence type="ECO:0000256" key="1">
    <source>
        <dbReference type="ARBA" id="ARBA00001974"/>
    </source>
</evidence>
<dbReference type="PANTHER" id="PTHR43400">
    <property type="entry name" value="FUMARATE REDUCTASE"/>
    <property type="match status" value="1"/>
</dbReference>
<evidence type="ECO:0000313" key="8">
    <source>
        <dbReference type="Proteomes" id="UP000488839"/>
    </source>
</evidence>
<comment type="cofactor">
    <cofactor evidence="1">
        <name>FAD</name>
        <dbReference type="ChEBI" id="CHEBI:57692"/>
    </cofactor>
</comment>
<dbReference type="Proteomes" id="UP000488839">
    <property type="component" value="Unassembled WGS sequence"/>
</dbReference>
<dbReference type="Gene3D" id="3.50.50.60">
    <property type="entry name" value="FAD/NAD(P)-binding domain"/>
    <property type="match status" value="2"/>
</dbReference>
<keyword evidence="2" id="KW-0285">Flavoprotein</keyword>
<name>A0A7K1T583_9ACTN</name>
<feature type="compositionally biased region" description="Low complexity" evidence="5">
    <location>
        <begin position="40"/>
        <end position="57"/>
    </location>
</feature>
<evidence type="ECO:0000256" key="4">
    <source>
        <dbReference type="ARBA" id="ARBA00023002"/>
    </source>
</evidence>
<keyword evidence="8" id="KW-1185">Reference proteome</keyword>
<reference evidence="7 8" key="1">
    <citation type="submission" date="2019-11" db="EMBL/GenBank/DDBJ databases">
        <title>Whole genome shotgun sequencing (WGS) data from Adlercreutzia equolifaciens ResAG-91, Eggerthella lenta MRI-F36, MRI-F37, MRI-F40, ResAG-49, ResAG-88, ResAG-121, ResAG-145, and Gordonibacter sp. ResAG-5, ResAG-26, ResAG-43, ResAG-50, ResAG-59.</title>
        <authorList>
            <person name="Stoll D.A."/>
            <person name="Danylec N."/>
            <person name="Franz C.M.A.P."/>
            <person name="Huch M."/>
        </authorList>
    </citation>
    <scope>NUCLEOTIDE SEQUENCE [LARGE SCALE GENOMIC DNA]</scope>
    <source>
        <strain evidence="7 8">ResAG-91</strain>
    </source>
</reference>
<keyword evidence="3" id="KW-0274">FAD</keyword>
<proteinExistence type="predicted"/>
<dbReference type="InterPro" id="IPR027477">
    <property type="entry name" value="Succ_DH/fumarate_Rdtase_cat_sf"/>
</dbReference>
<accession>A0A7K1T583</accession>
<gene>
    <name evidence="7" type="ORF">GO707_04945</name>
</gene>
<organism evidence="7 8">
    <name type="scientific">Adlercreutzia rubneri</name>
    <dbReference type="NCBI Taxonomy" id="2916441"/>
    <lineage>
        <taxon>Bacteria</taxon>
        <taxon>Bacillati</taxon>
        <taxon>Actinomycetota</taxon>
        <taxon>Coriobacteriia</taxon>
        <taxon>Eggerthellales</taxon>
        <taxon>Eggerthellaceae</taxon>
        <taxon>Adlercreutzia</taxon>
    </lineage>
</organism>
<keyword evidence="4" id="KW-0560">Oxidoreductase</keyword>
<dbReference type="AlphaFoldDB" id="A0A7K1T583"/>
<dbReference type="EMBL" id="WPOO01000006">
    <property type="protein sequence ID" value="MVN58570.1"/>
    <property type="molecule type" value="Genomic_DNA"/>
</dbReference>
<dbReference type="Gene3D" id="3.90.700.10">
    <property type="entry name" value="Succinate dehydrogenase/fumarate reductase flavoprotein, catalytic domain"/>
    <property type="match status" value="1"/>
</dbReference>
<dbReference type="SUPFAM" id="SSF56425">
    <property type="entry name" value="Succinate dehydrogenase/fumarate reductase flavoprotein, catalytic domain"/>
    <property type="match status" value="1"/>
</dbReference>
<dbReference type="InterPro" id="IPR036188">
    <property type="entry name" value="FAD/NAD-bd_sf"/>
</dbReference>
<dbReference type="SUPFAM" id="SSF51905">
    <property type="entry name" value="FAD/NAD(P)-binding domain"/>
    <property type="match status" value="1"/>
</dbReference>
<dbReference type="PROSITE" id="PS51257">
    <property type="entry name" value="PROKAR_LIPOPROTEIN"/>
    <property type="match status" value="1"/>
</dbReference>
<dbReference type="InterPro" id="IPR050315">
    <property type="entry name" value="FAD-oxidoreductase_2"/>
</dbReference>
<evidence type="ECO:0000259" key="6">
    <source>
        <dbReference type="Pfam" id="PF00890"/>
    </source>
</evidence>
<sequence>MEDTQKCTRRNFLKGAGIGAAGLAAAGMFGCAPSAPATSDSSDSAAGTAGSSAPASSWRTAPEPIAEDSIAETADCDVLVIGLSFSGCAAFRAAAEAGAKVIAMEAHPEDNHTCLGMGHFGHINSEFLRERGVNGVDPIEFLNNWQLRAANRSNAALARKFTNTCGEAFDWYIDCLTQEERDALEIQFYPTDESYTTFKNGLGTYIGTASTMPVQEKILGNLLQVGLDAGAQIYWGCPAQQLTTDADGAVTGAIGQKEDGSYVKVAASKGVIVAAGDYSGNQEMAKELLSQITNMIGDDGEIISSGYQGDGLKLCYWAGGQLDPYQSSMGGDYYYPCDSPMDPLGSAASLWINADGKRYCNEGFGFMEWAAYAGALQPQGPVANVFDSNYEALIKAQPACHMGIDYPNGGMDGLPALLEAAVAGGAEGSGADTNPVVYAADDYATLGGYLGYEGETLDNFVASIERYNELCATGLDEDFGKEKSLMFAVNQPPYYAYKGEKSLGGMLCNTSGVAIDENGQVLARETFRPIPGLFAAGNTAGSRFGIQYTTALCGVSIAFAVTQGKFTAEYVASLA</sequence>
<feature type="region of interest" description="Disordered" evidence="5">
    <location>
        <begin position="40"/>
        <end position="61"/>
    </location>
</feature>
<dbReference type="InterPro" id="IPR003953">
    <property type="entry name" value="FAD-dep_OxRdtase_2_FAD-bd"/>
</dbReference>
<evidence type="ECO:0000313" key="7">
    <source>
        <dbReference type="EMBL" id="MVN58570.1"/>
    </source>
</evidence>
<dbReference type="InterPro" id="IPR019546">
    <property type="entry name" value="TAT_signal_bac_arc"/>
</dbReference>
<dbReference type="NCBIfam" id="TIGR01409">
    <property type="entry name" value="TAT_signal_seq"/>
    <property type="match status" value="1"/>
</dbReference>
<dbReference type="Pfam" id="PF00890">
    <property type="entry name" value="FAD_binding_2"/>
    <property type="match status" value="1"/>
</dbReference>
<evidence type="ECO:0000256" key="2">
    <source>
        <dbReference type="ARBA" id="ARBA00022630"/>
    </source>
</evidence>